<dbReference type="Pfam" id="PF02780">
    <property type="entry name" value="Transketolase_C"/>
    <property type="match status" value="1"/>
</dbReference>
<keyword evidence="7" id="KW-1185">Reference proteome</keyword>
<dbReference type="SUPFAM" id="SSF52518">
    <property type="entry name" value="Thiamin diphosphate-binding fold (THDP-binding)"/>
    <property type="match status" value="1"/>
</dbReference>
<dbReference type="InterPro" id="IPR005475">
    <property type="entry name" value="Transketolase-like_Pyr-bd"/>
</dbReference>
<evidence type="ECO:0000256" key="3">
    <source>
        <dbReference type="ARBA" id="ARBA00023002"/>
    </source>
</evidence>
<dbReference type="Gene3D" id="3.40.50.970">
    <property type="match status" value="1"/>
</dbReference>
<gene>
    <name evidence="6" type="primary">g2531</name>
    <name evidence="6" type="ORF">VP750_LOCUS2160</name>
</gene>
<dbReference type="PANTHER" id="PTHR42980:SF1">
    <property type="entry name" value="2-OXOISOVALERATE DEHYDROGENASE SUBUNIT BETA, MITOCHONDRIAL"/>
    <property type="match status" value="1"/>
</dbReference>
<reference evidence="6 7" key="1">
    <citation type="submission" date="2024-06" db="EMBL/GenBank/DDBJ databases">
        <authorList>
            <person name="Kraege A."/>
            <person name="Thomma B."/>
        </authorList>
    </citation>
    <scope>NUCLEOTIDE SEQUENCE [LARGE SCALE GENOMIC DNA]</scope>
</reference>
<dbReference type="Pfam" id="PF02779">
    <property type="entry name" value="Transket_pyr"/>
    <property type="match status" value="1"/>
</dbReference>
<sequence>MRAAQSWRVINQLTRACTSNSVTEIVPTCCESSSGRQGVQHAAYSAAASAGSSESKQTNLCTAINDALHIALENDPRALCFGEDVKFGGVFRCTVGLFERFGRDRVFNTPLSEQGIVGFGIGAAAMGCTPVAEIQFADYIFPAFDQIVNEAAKYRYRSGSDFHCGGLTVRAPYGAVGHGGHYHSQSPEAFFTHVPGIKVVMPSGPREAKGLLLSAIRDPDPVVFFEAKMLYRTVSEEVPSGEYTIPLGEARVTRTGSDVTLVSWGQQVAVLERAAEAVHQEDGISCEVIDLRTLLPWDREAVAASVSKTGRLLVSHEAPVTSGFGAEVVAAISKRCFLSLECPPLRVCGYDTPFPLVFEPVYLPSVQKVINGIHECCNY</sequence>
<comment type="cofactor">
    <cofactor evidence="1">
        <name>thiamine diphosphate</name>
        <dbReference type="ChEBI" id="CHEBI:58937"/>
    </cofactor>
</comment>
<comment type="caution">
    <text evidence="6">The sequence shown here is derived from an EMBL/GenBank/DDBJ whole genome shotgun (WGS) entry which is preliminary data.</text>
</comment>
<dbReference type="EMBL" id="CAXHTA020000004">
    <property type="protein sequence ID" value="CAL5220501.1"/>
    <property type="molecule type" value="Genomic_DNA"/>
</dbReference>
<name>A0ABP1FKL7_9CHLO</name>
<evidence type="ECO:0000259" key="5">
    <source>
        <dbReference type="SMART" id="SM00861"/>
    </source>
</evidence>
<evidence type="ECO:0000256" key="4">
    <source>
        <dbReference type="ARBA" id="ARBA00051764"/>
    </source>
</evidence>
<evidence type="ECO:0000256" key="2">
    <source>
        <dbReference type="ARBA" id="ARBA00012277"/>
    </source>
</evidence>
<comment type="catalytic activity">
    <reaction evidence="4">
        <text>N(6)-[(R)-lipoyl]-L-lysyl-[protein] + 3-methyl-2-oxobutanoate + H(+) = N(6)-[(R)-S(8)-2-methylpropanoyldihydrolipoyl]-L-lysyl-[protein] + CO2</text>
        <dbReference type="Rhea" id="RHEA:13457"/>
        <dbReference type="Rhea" id="RHEA-COMP:10474"/>
        <dbReference type="Rhea" id="RHEA-COMP:10497"/>
        <dbReference type="ChEBI" id="CHEBI:11851"/>
        <dbReference type="ChEBI" id="CHEBI:15378"/>
        <dbReference type="ChEBI" id="CHEBI:16526"/>
        <dbReference type="ChEBI" id="CHEBI:83099"/>
        <dbReference type="ChEBI" id="CHEBI:83142"/>
        <dbReference type="EC" id="1.2.4.4"/>
    </reaction>
    <physiologicalReaction direction="left-to-right" evidence="4">
        <dbReference type="Rhea" id="RHEA:13458"/>
    </physiologicalReaction>
</comment>
<dbReference type="SMART" id="SM00861">
    <property type="entry name" value="Transket_pyr"/>
    <property type="match status" value="1"/>
</dbReference>
<evidence type="ECO:0000313" key="7">
    <source>
        <dbReference type="Proteomes" id="UP001497392"/>
    </source>
</evidence>
<organism evidence="6 7">
    <name type="scientific">Coccomyxa viridis</name>
    <dbReference type="NCBI Taxonomy" id="1274662"/>
    <lineage>
        <taxon>Eukaryota</taxon>
        <taxon>Viridiplantae</taxon>
        <taxon>Chlorophyta</taxon>
        <taxon>core chlorophytes</taxon>
        <taxon>Trebouxiophyceae</taxon>
        <taxon>Trebouxiophyceae incertae sedis</taxon>
        <taxon>Coccomyxaceae</taxon>
        <taxon>Coccomyxa</taxon>
    </lineage>
</organism>
<proteinExistence type="predicted"/>
<dbReference type="Gene3D" id="3.40.50.920">
    <property type="match status" value="1"/>
</dbReference>
<protein>
    <recommendedName>
        <fullName evidence="2">3-methyl-2-oxobutanoate dehydrogenase (2-methylpropanoyl-transferring)</fullName>
        <ecNumber evidence="2">1.2.4.4</ecNumber>
    </recommendedName>
</protein>
<accession>A0ABP1FKL7</accession>
<dbReference type="EC" id="1.2.4.4" evidence="2"/>
<dbReference type="Proteomes" id="UP001497392">
    <property type="component" value="Unassembled WGS sequence"/>
</dbReference>
<feature type="domain" description="Transketolase-like pyrimidine-binding" evidence="5">
    <location>
        <begin position="58"/>
        <end position="233"/>
    </location>
</feature>
<dbReference type="PANTHER" id="PTHR42980">
    <property type="entry name" value="2-OXOISOVALERATE DEHYDROGENASE SUBUNIT BETA-RELATED"/>
    <property type="match status" value="1"/>
</dbReference>
<dbReference type="InterPro" id="IPR033248">
    <property type="entry name" value="Transketolase_C"/>
</dbReference>
<dbReference type="InterPro" id="IPR009014">
    <property type="entry name" value="Transketo_C/PFOR_II"/>
</dbReference>
<evidence type="ECO:0000256" key="1">
    <source>
        <dbReference type="ARBA" id="ARBA00001964"/>
    </source>
</evidence>
<evidence type="ECO:0000313" key="6">
    <source>
        <dbReference type="EMBL" id="CAL5220501.1"/>
    </source>
</evidence>
<dbReference type="SUPFAM" id="SSF52922">
    <property type="entry name" value="TK C-terminal domain-like"/>
    <property type="match status" value="1"/>
</dbReference>
<dbReference type="CDD" id="cd07036">
    <property type="entry name" value="TPP_PYR_E1-PDHc-beta_like"/>
    <property type="match status" value="1"/>
</dbReference>
<dbReference type="InterPro" id="IPR029061">
    <property type="entry name" value="THDP-binding"/>
</dbReference>
<keyword evidence="3" id="KW-0560">Oxidoreductase</keyword>